<dbReference type="GO" id="GO:0003677">
    <property type="term" value="F:DNA binding"/>
    <property type="evidence" value="ECO:0007669"/>
    <property type="project" value="UniProtKB-UniRule"/>
</dbReference>
<dbReference type="InterPro" id="IPR001647">
    <property type="entry name" value="HTH_TetR"/>
</dbReference>
<dbReference type="SUPFAM" id="SSF46689">
    <property type="entry name" value="Homeodomain-like"/>
    <property type="match status" value="1"/>
</dbReference>
<accession>A0A238Z9Z9</accession>
<protein>
    <submittedName>
        <fullName evidence="6">Transcriptional regulator, TetR family</fullName>
    </submittedName>
</protein>
<evidence type="ECO:0000256" key="4">
    <source>
        <dbReference type="PROSITE-ProRule" id="PRU00335"/>
    </source>
</evidence>
<keyword evidence="2 4" id="KW-0238">DNA-binding</keyword>
<gene>
    <name evidence="6" type="ORF">SAMN06265360_12028</name>
</gene>
<evidence type="ECO:0000259" key="5">
    <source>
        <dbReference type="PROSITE" id="PS50977"/>
    </source>
</evidence>
<dbReference type="InterPro" id="IPR011075">
    <property type="entry name" value="TetR_C"/>
</dbReference>
<feature type="domain" description="HTH tetR-type" evidence="5">
    <location>
        <begin position="6"/>
        <end position="66"/>
    </location>
</feature>
<dbReference type="PROSITE" id="PS50977">
    <property type="entry name" value="HTH_TETR_2"/>
    <property type="match status" value="1"/>
</dbReference>
<dbReference type="SUPFAM" id="SSF48498">
    <property type="entry name" value="Tetracyclin repressor-like, C-terminal domain"/>
    <property type="match status" value="1"/>
</dbReference>
<keyword evidence="1" id="KW-0805">Transcription regulation</keyword>
<evidence type="ECO:0000313" key="6">
    <source>
        <dbReference type="EMBL" id="SNR80147.1"/>
    </source>
</evidence>
<sequence>MPGSKHFDPEDAIDAVVPLLWRRGWAETGIQDIVDATGLSRSSLYATFGSKHQLSLAALRRYLRDYVDPVVTALDGGGDGLPSIAAFFGRLIKARCWGARARWGCLATAVQLSAQGEDPDVAEILAAQRKHTAKALRDALGRAGELGQLRTDVDTEATVEYLLLLTQGINVRSRDGADVKSLRQAVAAALSAIRAPGSDADTWPQGK</sequence>
<dbReference type="Pfam" id="PF00440">
    <property type="entry name" value="TetR_N"/>
    <property type="match status" value="1"/>
</dbReference>
<keyword evidence="3" id="KW-0804">Transcription</keyword>
<evidence type="ECO:0000256" key="2">
    <source>
        <dbReference type="ARBA" id="ARBA00023125"/>
    </source>
</evidence>
<keyword evidence="7" id="KW-1185">Reference proteome</keyword>
<dbReference type="PANTHER" id="PTHR47506:SF1">
    <property type="entry name" value="HTH-TYPE TRANSCRIPTIONAL REGULATOR YJDC"/>
    <property type="match status" value="1"/>
</dbReference>
<feature type="DNA-binding region" description="H-T-H motif" evidence="4">
    <location>
        <begin position="29"/>
        <end position="48"/>
    </location>
</feature>
<dbReference type="Gene3D" id="1.10.357.10">
    <property type="entry name" value="Tetracycline Repressor, domain 2"/>
    <property type="match status" value="1"/>
</dbReference>
<name>A0A238Z9Z9_9PSEU</name>
<dbReference type="InterPro" id="IPR036271">
    <property type="entry name" value="Tet_transcr_reg_TetR-rel_C_sf"/>
</dbReference>
<organism evidence="6 7">
    <name type="scientific">Haloechinothrix alba</name>
    <dbReference type="NCBI Taxonomy" id="664784"/>
    <lineage>
        <taxon>Bacteria</taxon>
        <taxon>Bacillati</taxon>
        <taxon>Actinomycetota</taxon>
        <taxon>Actinomycetes</taxon>
        <taxon>Pseudonocardiales</taxon>
        <taxon>Pseudonocardiaceae</taxon>
        <taxon>Haloechinothrix</taxon>
    </lineage>
</organism>
<dbReference type="OrthoDB" id="9805134at2"/>
<dbReference type="RefSeq" id="WP_089302881.1">
    <property type="nucleotide sequence ID" value="NZ_FZNW01000020.1"/>
</dbReference>
<evidence type="ECO:0000256" key="3">
    <source>
        <dbReference type="ARBA" id="ARBA00023163"/>
    </source>
</evidence>
<dbReference type="AlphaFoldDB" id="A0A238Z9Z9"/>
<evidence type="ECO:0000313" key="7">
    <source>
        <dbReference type="Proteomes" id="UP000198348"/>
    </source>
</evidence>
<dbReference type="PANTHER" id="PTHR47506">
    <property type="entry name" value="TRANSCRIPTIONAL REGULATORY PROTEIN"/>
    <property type="match status" value="1"/>
</dbReference>
<dbReference type="Proteomes" id="UP000198348">
    <property type="component" value="Unassembled WGS sequence"/>
</dbReference>
<proteinExistence type="predicted"/>
<dbReference type="Gene3D" id="1.10.10.60">
    <property type="entry name" value="Homeodomain-like"/>
    <property type="match status" value="1"/>
</dbReference>
<reference evidence="6 7" key="1">
    <citation type="submission" date="2017-06" db="EMBL/GenBank/DDBJ databases">
        <authorList>
            <person name="Kim H.J."/>
            <person name="Triplett B.A."/>
        </authorList>
    </citation>
    <scope>NUCLEOTIDE SEQUENCE [LARGE SCALE GENOMIC DNA]</scope>
    <source>
        <strain evidence="6 7">DSM 45207</strain>
    </source>
</reference>
<dbReference type="InterPro" id="IPR009057">
    <property type="entry name" value="Homeodomain-like_sf"/>
</dbReference>
<evidence type="ECO:0000256" key="1">
    <source>
        <dbReference type="ARBA" id="ARBA00023015"/>
    </source>
</evidence>
<dbReference type="Pfam" id="PF16925">
    <property type="entry name" value="TetR_C_13"/>
    <property type="match status" value="1"/>
</dbReference>
<dbReference type="EMBL" id="FZNW01000020">
    <property type="protein sequence ID" value="SNR80147.1"/>
    <property type="molecule type" value="Genomic_DNA"/>
</dbReference>